<proteinExistence type="predicted"/>
<evidence type="ECO:0000259" key="4">
    <source>
        <dbReference type="Pfam" id="PF13859"/>
    </source>
</evidence>
<protein>
    <submittedName>
        <fullName evidence="6">Trans-sialidase, putative</fullName>
    </submittedName>
</protein>
<dbReference type="InterPro" id="IPR013320">
    <property type="entry name" value="ConA-like_dom_sf"/>
</dbReference>
<evidence type="ECO:0000256" key="1">
    <source>
        <dbReference type="ARBA" id="ARBA00022737"/>
    </source>
</evidence>
<dbReference type="GO" id="GO:0006689">
    <property type="term" value="P:ganglioside catabolic process"/>
    <property type="evidence" value="ECO:0007669"/>
    <property type="project" value="TreeGrafter"/>
</dbReference>
<evidence type="ECO:0000313" key="7">
    <source>
        <dbReference type="Proteomes" id="UP000007350"/>
    </source>
</evidence>
<dbReference type="Pfam" id="PF22925">
    <property type="entry name" value="TS_C"/>
    <property type="match status" value="1"/>
</dbReference>
<gene>
    <name evidence="6" type="ORF">MOQ_008578</name>
</gene>
<dbReference type="PANTHER" id="PTHR10628">
    <property type="entry name" value="SIALIDASE"/>
    <property type="match status" value="1"/>
</dbReference>
<dbReference type="InterPro" id="IPR055239">
    <property type="entry name" value="TS_C"/>
</dbReference>
<comment type="caution">
    <text evidence="6">The sequence shown here is derived from an EMBL/GenBank/DDBJ whole genome shotgun (WGS) entry which is preliminary data.</text>
</comment>
<dbReference type="PANTHER" id="PTHR10628:SF30">
    <property type="entry name" value="EXO-ALPHA-SIALIDASE"/>
    <property type="match status" value="1"/>
</dbReference>
<dbReference type="GO" id="GO:0009313">
    <property type="term" value="P:oligosaccharide catabolic process"/>
    <property type="evidence" value="ECO:0007669"/>
    <property type="project" value="TreeGrafter"/>
</dbReference>
<keyword evidence="7" id="KW-1185">Reference proteome</keyword>
<dbReference type="InterPro" id="IPR008377">
    <property type="entry name" value="Sialidase_trypan"/>
</dbReference>
<organism evidence="6 7">
    <name type="scientific">Trypanosoma cruzi marinkellei</name>
    <dbReference type="NCBI Taxonomy" id="85056"/>
    <lineage>
        <taxon>Eukaryota</taxon>
        <taxon>Discoba</taxon>
        <taxon>Euglenozoa</taxon>
        <taxon>Kinetoplastea</taxon>
        <taxon>Metakinetoplastina</taxon>
        <taxon>Trypanosomatida</taxon>
        <taxon>Trypanosomatidae</taxon>
        <taxon>Trypanosoma</taxon>
        <taxon>Schizotrypanum</taxon>
    </lineage>
</organism>
<feature type="transmembrane region" description="Helical" evidence="3">
    <location>
        <begin position="702"/>
        <end position="720"/>
    </location>
</feature>
<dbReference type="Gene3D" id="2.60.120.200">
    <property type="match status" value="1"/>
</dbReference>
<feature type="compositionally biased region" description="Basic and acidic residues" evidence="2">
    <location>
        <begin position="25"/>
        <end position="34"/>
    </location>
</feature>
<keyword evidence="3" id="KW-0812">Transmembrane</keyword>
<dbReference type="CDD" id="cd15482">
    <property type="entry name" value="Sialidase_non-viral"/>
    <property type="match status" value="1"/>
</dbReference>
<evidence type="ECO:0000313" key="6">
    <source>
        <dbReference type="EMBL" id="EKF27692.1"/>
    </source>
</evidence>
<feature type="domain" description="Trans-sialidase C-terminal" evidence="5">
    <location>
        <begin position="488"/>
        <end position="686"/>
    </location>
</feature>
<evidence type="ECO:0000259" key="5">
    <source>
        <dbReference type="Pfam" id="PF22925"/>
    </source>
</evidence>
<dbReference type="GO" id="GO:0016020">
    <property type="term" value="C:membrane"/>
    <property type="evidence" value="ECO:0007669"/>
    <property type="project" value="TreeGrafter"/>
</dbReference>
<evidence type="ECO:0000256" key="3">
    <source>
        <dbReference type="SAM" id="Phobius"/>
    </source>
</evidence>
<dbReference type="Pfam" id="PF13859">
    <property type="entry name" value="BNR_3"/>
    <property type="match status" value="1"/>
</dbReference>
<keyword evidence="1" id="KW-0677">Repeat</keyword>
<dbReference type="AlphaFoldDB" id="K2NFC2"/>
<dbReference type="InterPro" id="IPR036278">
    <property type="entry name" value="Sialidase_sf"/>
</dbReference>
<name>K2NFC2_TRYCR</name>
<reference evidence="6 7" key="1">
    <citation type="journal article" date="2012" name="BMC Genomics">
        <title>Comparative genomic analysis of human infective Trypanosoma cruzi lineages with the bat-restricted subspecies T. cruzi marinkellei.</title>
        <authorList>
            <person name="Franzen O."/>
            <person name="Talavera-Lopez C."/>
            <person name="Ochaya S."/>
            <person name="Butler C.E."/>
            <person name="Messenger L.A."/>
            <person name="Lewis M.D."/>
            <person name="Llewellyn M.S."/>
            <person name="Marinkelle C.J."/>
            <person name="Tyler K.M."/>
            <person name="Miles M.A."/>
            <person name="Andersson B."/>
        </authorList>
    </citation>
    <scope>NUCLEOTIDE SEQUENCE [LARGE SCALE GENOMIC DNA]</scope>
    <source>
        <strain evidence="6 7">B7</strain>
    </source>
</reference>
<sequence>MLSRVAAVTAPSTHNRRRVTGSSGRRREGGESEQQRPNMSRHLFYSVVLLLVVMMHCACGAAAAGESQSENVRLPQWADIFVPLKTIVLAKDGTEMGVKVEFTSPSLVRAGGVMAVIAEGGVVRGSPGTSKEVTFHFDIDAGYLNPAWDWPTVLAEVNKDTWRACVAVSTVNETSRVGVARRSTTIAGGLKVLLLVEIYEKKYDDATKKWNRGDSDLQLVVGEATQSKDGEWKGMINWDDPKELLNKIAPQTKGKLKDILPTGGSGILMEDGTFVFPLTATNDEGVFVSMIISSPDDGKNWVFAGGSFPARCRRSCITEWEKGRILMIAHTADSQRVYESDDMGRTWTEAVGTLPGVWVESRSGVLWDINLRVDALITATIEGKKVMLYTQRGYLSRDKGANALYLWVTDNNRTLHVGPLFVEDDVTLTFDNTLLYSDGDLHFLQDAVFGARGSVISLARLTEELNTIKSVLSTWAQLDASFSASSIPTAGLVGVLSNAASDDETWMDDYRCVNARVKNAVKVRDGFEFLGPGSGATWPVNSRESNGLYTFVNRDFTIVATVNIKKVPKTSTSLLGASLGDGSGKKIIGLSYSPDSKWETVFDGKTTPQDSTWEPEKEYQVALMLKDGKKGSVYVNGVAVGSSETIPTPEERGDVISHFYIGDEEGGSGSSVTVTNVFLYNRPLSADEIKMVKKLDGSVRVGVSRVLLLLLLGLGGIAALY</sequence>
<dbReference type="GO" id="GO:0004308">
    <property type="term" value="F:exo-alpha-sialidase activity"/>
    <property type="evidence" value="ECO:0007669"/>
    <property type="project" value="InterPro"/>
</dbReference>
<dbReference type="PRINTS" id="PR01803">
    <property type="entry name" value="TCSIALIDASE"/>
</dbReference>
<dbReference type="SUPFAM" id="SSF50939">
    <property type="entry name" value="Sialidases"/>
    <property type="match status" value="1"/>
</dbReference>
<dbReference type="InterPro" id="IPR011040">
    <property type="entry name" value="Sialidase"/>
</dbReference>
<feature type="domain" description="Sialidase" evidence="4">
    <location>
        <begin position="105"/>
        <end position="439"/>
    </location>
</feature>
<dbReference type="GO" id="GO:0005737">
    <property type="term" value="C:cytoplasm"/>
    <property type="evidence" value="ECO:0007669"/>
    <property type="project" value="TreeGrafter"/>
</dbReference>
<dbReference type="OrthoDB" id="2739686at2759"/>
<dbReference type="SUPFAM" id="SSF49899">
    <property type="entry name" value="Concanavalin A-like lectins/glucanases"/>
    <property type="match status" value="1"/>
</dbReference>
<keyword evidence="3" id="KW-1133">Transmembrane helix</keyword>
<evidence type="ECO:0000256" key="2">
    <source>
        <dbReference type="SAM" id="MobiDB-lite"/>
    </source>
</evidence>
<dbReference type="EMBL" id="AHKC01017502">
    <property type="protein sequence ID" value="EKF27692.1"/>
    <property type="molecule type" value="Genomic_DNA"/>
</dbReference>
<accession>K2NFC2</accession>
<dbReference type="Gene3D" id="2.120.10.10">
    <property type="match status" value="1"/>
</dbReference>
<dbReference type="Proteomes" id="UP000007350">
    <property type="component" value="Unassembled WGS sequence"/>
</dbReference>
<dbReference type="InterPro" id="IPR026856">
    <property type="entry name" value="Sialidase_fam"/>
</dbReference>
<feature type="transmembrane region" description="Helical" evidence="3">
    <location>
        <begin position="43"/>
        <end position="64"/>
    </location>
</feature>
<keyword evidence="3" id="KW-0472">Membrane</keyword>
<feature type="region of interest" description="Disordered" evidence="2">
    <location>
        <begin position="1"/>
        <end position="36"/>
    </location>
</feature>